<feature type="compositionally biased region" description="Acidic residues" evidence="1">
    <location>
        <begin position="17"/>
        <end position="30"/>
    </location>
</feature>
<reference evidence="3" key="1">
    <citation type="submission" date="2024-07" db="EMBL/GenBank/DDBJ databases">
        <title>Two chromosome-level genome assemblies of Korean endemic species Abeliophyllum distichum and Forsythia ovata (Oleaceae).</title>
        <authorList>
            <person name="Jang H."/>
        </authorList>
    </citation>
    <scope>NUCLEOTIDE SEQUENCE [LARGE SCALE GENOMIC DNA]</scope>
</reference>
<keyword evidence="3" id="KW-1185">Reference proteome</keyword>
<dbReference type="EMBL" id="JBFOLK010000012">
    <property type="protein sequence ID" value="KAL2470189.1"/>
    <property type="molecule type" value="Genomic_DNA"/>
</dbReference>
<evidence type="ECO:0000256" key="1">
    <source>
        <dbReference type="SAM" id="MobiDB-lite"/>
    </source>
</evidence>
<accession>A0ABD1Q2T3</accession>
<proteinExistence type="predicted"/>
<protein>
    <submittedName>
        <fullName evidence="2">Uncharacterized protein</fullName>
    </submittedName>
</protein>
<feature type="region of interest" description="Disordered" evidence="1">
    <location>
        <begin position="1"/>
        <end position="32"/>
    </location>
</feature>
<evidence type="ECO:0000313" key="2">
    <source>
        <dbReference type="EMBL" id="KAL2470189.1"/>
    </source>
</evidence>
<sequence>MLHTEGPLGDSYHDPDLFDSENETNNDDGDVLFNENVTEGIEMGCEPLQTEGAEAVECEVDDLEYPSSKELINEYSTDNETEYRFPKFDAENDMKNLANF</sequence>
<dbReference type="Proteomes" id="UP001604336">
    <property type="component" value="Unassembled WGS sequence"/>
</dbReference>
<gene>
    <name evidence="2" type="ORF">Adt_38325</name>
</gene>
<evidence type="ECO:0000313" key="3">
    <source>
        <dbReference type="Proteomes" id="UP001604336"/>
    </source>
</evidence>
<name>A0ABD1Q2T3_9LAMI</name>
<comment type="caution">
    <text evidence="2">The sequence shown here is derived from an EMBL/GenBank/DDBJ whole genome shotgun (WGS) entry which is preliminary data.</text>
</comment>
<organism evidence="2 3">
    <name type="scientific">Abeliophyllum distichum</name>
    <dbReference type="NCBI Taxonomy" id="126358"/>
    <lineage>
        <taxon>Eukaryota</taxon>
        <taxon>Viridiplantae</taxon>
        <taxon>Streptophyta</taxon>
        <taxon>Embryophyta</taxon>
        <taxon>Tracheophyta</taxon>
        <taxon>Spermatophyta</taxon>
        <taxon>Magnoliopsida</taxon>
        <taxon>eudicotyledons</taxon>
        <taxon>Gunneridae</taxon>
        <taxon>Pentapetalae</taxon>
        <taxon>asterids</taxon>
        <taxon>lamiids</taxon>
        <taxon>Lamiales</taxon>
        <taxon>Oleaceae</taxon>
        <taxon>Forsythieae</taxon>
        <taxon>Abeliophyllum</taxon>
    </lineage>
</organism>
<dbReference type="AlphaFoldDB" id="A0ABD1Q2T3"/>